<dbReference type="AlphaFoldDB" id="A0A4R1FNX1"/>
<dbReference type="EMBL" id="SMFT01000005">
    <property type="protein sequence ID" value="TCJ95900.1"/>
    <property type="molecule type" value="Genomic_DNA"/>
</dbReference>
<dbReference type="PROSITE" id="PS51257">
    <property type="entry name" value="PROKAR_LIPOPROTEIN"/>
    <property type="match status" value="1"/>
</dbReference>
<reference evidence="7 8" key="1">
    <citation type="submission" date="2019-03" db="EMBL/GenBank/DDBJ databases">
        <title>Genomic Encyclopedia of Type Strains, Phase IV (KMG-IV): sequencing the most valuable type-strain genomes for metagenomic binning, comparative biology and taxonomic classification.</title>
        <authorList>
            <person name="Goeker M."/>
        </authorList>
    </citation>
    <scope>NUCLEOTIDE SEQUENCE [LARGE SCALE GENOMIC DNA]</scope>
    <source>
        <strain evidence="7 8">DSM 15534</strain>
    </source>
</reference>
<keyword evidence="3" id="KW-0472">Membrane</keyword>
<evidence type="ECO:0000256" key="2">
    <source>
        <dbReference type="ARBA" id="ARBA00022729"/>
    </source>
</evidence>
<dbReference type="Proteomes" id="UP000294702">
    <property type="component" value="Unassembled WGS sequence"/>
</dbReference>
<keyword evidence="6 7" id="KW-0449">Lipoprotein</keyword>
<protein>
    <submittedName>
        <fullName evidence="7">Putative lipoprotein</fullName>
    </submittedName>
</protein>
<name>A0A4R1FNX1_9PAST</name>
<comment type="subcellular location">
    <subcellularLocation>
        <location evidence="1">Cell outer membrane</location>
        <topology evidence="1">Lipid-anchor</topology>
    </subcellularLocation>
</comment>
<evidence type="ECO:0000256" key="6">
    <source>
        <dbReference type="ARBA" id="ARBA00023288"/>
    </source>
</evidence>
<dbReference type="Pfam" id="PF13627">
    <property type="entry name" value="LptM_cons"/>
    <property type="match status" value="1"/>
</dbReference>
<dbReference type="RefSeq" id="WP_132691826.1">
    <property type="nucleotide sequence ID" value="NZ_SMFT01000005.1"/>
</dbReference>
<gene>
    <name evidence="7" type="ORF">EV694_1902</name>
</gene>
<dbReference type="NCBIfam" id="NF047847">
    <property type="entry name" value="SS_mature_LptM"/>
    <property type="match status" value="1"/>
</dbReference>
<proteinExistence type="predicted"/>
<comment type="caution">
    <text evidence="7">The sequence shown here is derived from an EMBL/GenBank/DDBJ whole genome shotgun (WGS) entry which is preliminary data.</text>
</comment>
<sequence>MVKKLTALLLISIFGLTLSACGVKGPLYFPEQQQQETN</sequence>
<keyword evidence="5" id="KW-0998">Cell outer membrane</keyword>
<keyword evidence="2" id="KW-0732">Signal</keyword>
<evidence type="ECO:0000313" key="7">
    <source>
        <dbReference type="EMBL" id="TCJ95900.1"/>
    </source>
</evidence>
<accession>A0A4R1FNX1</accession>
<evidence type="ECO:0000313" key="8">
    <source>
        <dbReference type="Proteomes" id="UP000294702"/>
    </source>
</evidence>
<evidence type="ECO:0000256" key="3">
    <source>
        <dbReference type="ARBA" id="ARBA00023136"/>
    </source>
</evidence>
<dbReference type="InterPro" id="IPR032831">
    <property type="entry name" value="LptM_cons"/>
</dbReference>
<evidence type="ECO:0000256" key="5">
    <source>
        <dbReference type="ARBA" id="ARBA00023237"/>
    </source>
</evidence>
<evidence type="ECO:0000256" key="1">
    <source>
        <dbReference type="ARBA" id="ARBA00004459"/>
    </source>
</evidence>
<evidence type="ECO:0000256" key="4">
    <source>
        <dbReference type="ARBA" id="ARBA00023139"/>
    </source>
</evidence>
<dbReference type="GO" id="GO:0009279">
    <property type="term" value="C:cell outer membrane"/>
    <property type="evidence" value="ECO:0007669"/>
    <property type="project" value="UniProtKB-SubCell"/>
</dbReference>
<keyword evidence="4" id="KW-0564">Palmitate</keyword>
<dbReference type="OrthoDB" id="8550022at2"/>
<organism evidence="7 8">
    <name type="scientific">Volucribacter psittacicida</name>
    <dbReference type="NCBI Taxonomy" id="203482"/>
    <lineage>
        <taxon>Bacteria</taxon>
        <taxon>Pseudomonadati</taxon>
        <taxon>Pseudomonadota</taxon>
        <taxon>Gammaproteobacteria</taxon>
        <taxon>Pasteurellales</taxon>
        <taxon>Pasteurellaceae</taxon>
        <taxon>Volucribacter</taxon>
    </lineage>
</organism>
<keyword evidence="8" id="KW-1185">Reference proteome</keyword>